<dbReference type="InterPro" id="IPR022882">
    <property type="entry name" value="tRNA_adenine-N6_MeTrfase"/>
</dbReference>
<dbReference type="PANTHER" id="PTHR47739">
    <property type="entry name" value="TRNA1(VAL) (ADENINE(37)-N6)-METHYLTRANSFERASE"/>
    <property type="match status" value="1"/>
</dbReference>
<dbReference type="EC" id="2.1.1.223" evidence="6"/>
<dbReference type="OrthoDB" id="5383291at2"/>
<evidence type="ECO:0000259" key="7">
    <source>
        <dbReference type="Pfam" id="PF05175"/>
    </source>
</evidence>
<dbReference type="GO" id="GO:0005737">
    <property type="term" value="C:cytoplasm"/>
    <property type="evidence" value="ECO:0007669"/>
    <property type="project" value="UniProtKB-SubCell"/>
</dbReference>
<dbReference type="GO" id="GO:0003676">
    <property type="term" value="F:nucleic acid binding"/>
    <property type="evidence" value="ECO:0007669"/>
    <property type="project" value="InterPro"/>
</dbReference>
<proteinExistence type="inferred from homology"/>
<dbReference type="GO" id="GO:0032259">
    <property type="term" value="P:methylation"/>
    <property type="evidence" value="ECO:0007669"/>
    <property type="project" value="UniProtKB-KW"/>
</dbReference>
<keyword evidence="1 6" id="KW-0963">Cytoplasm</keyword>
<sequence>MFRFKQFSIRQDRCPMKVGTDGVLLGAWAGVRPCDRRMLDIGTGTGLIALMLAQRAPEAYITGVDIDDVSQARENADASPWGGRVAFERCPVQEFAAPETFDLIVSNPPFFVDSLTCPDEGRTAVRHAVHLPFDDLRDAVLRLLAPAGRFAVILPTPEAARFLAVCAGRLALTRRTDVRTTPRRPAKRALMEFVRADGGTEEPETSELVVGTGEHECYTHEYRALTRDFYLKF</sequence>
<dbReference type="InterPro" id="IPR050210">
    <property type="entry name" value="tRNA_Adenine-N(6)_MTase"/>
</dbReference>
<keyword evidence="5 6" id="KW-0819">tRNA processing</keyword>
<keyword evidence="9" id="KW-1185">Reference proteome</keyword>
<comment type="catalytic activity">
    <reaction evidence="6">
        <text>adenosine(37) in tRNA1(Val) + S-adenosyl-L-methionine = N(6)-methyladenosine(37) in tRNA1(Val) + S-adenosyl-L-homocysteine + H(+)</text>
        <dbReference type="Rhea" id="RHEA:43160"/>
        <dbReference type="Rhea" id="RHEA-COMP:10369"/>
        <dbReference type="Rhea" id="RHEA-COMP:10370"/>
        <dbReference type="ChEBI" id="CHEBI:15378"/>
        <dbReference type="ChEBI" id="CHEBI:57856"/>
        <dbReference type="ChEBI" id="CHEBI:59789"/>
        <dbReference type="ChEBI" id="CHEBI:74411"/>
        <dbReference type="ChEBI" id="CHEBI:74449"/>
        <dbReference type="EC" id="2.1.1.223"/>
    </reaction>
</comment>
<keyword evidence="2 6" id="KW-0489">Methyltransferase</keyword>
<dbReference type="InterPro" id="IPR007848">
    <property type="entry name" value="Small_mtfrase_dom"/>
</dbReference>
<name>A0A1H4D9G7_9BACT</name>
<comment type="function">
    <text evidence="6">Specifically methylates the adenine in position 37 of tRNA(1)(Val) (anticodon cmo5UAC).</text>
</comment>
<dbReference type="RefSeq" id="WP_010260651.1">
    <property type="nucleotide sequence ID" value="NZ_CAEG01000005.1"/>
</dbReference>
<evidence type="ECO:0000256" key="6">
    <source>
        <dbReference type="HAMAP-Rule" id="MF_01872"/>
    </source>
</evidence>
<dbReference type="CDD" id="cd02440">
    <property type="entry name" value="AdoMet_MTases"/>
    <property type="match status" value="1"/>
</dbReference>
<evidence type="ECO:0000256" key="5">
    <source>
        <dbReference type="ARBA" id="ARBA00022694"/>
    </source>
</evidence>
<organism evidence="8 9">
    <name type="scientific">Alistipes timonensis JC136</name>
    <dbReference type="NCBI Taxonomy" id="1033731"/>
    <lineage>
        <taxon>Bacteria</taxon>
        <taxon>Pseudomonadati</taxon>
        <taxon>Bacteroidota</taxon>
        <taxon>Bacteroidia</taxon>
        <taxon>Bacteroidales</taxon>
        <taxon>Rikenellaceae</taxon>
        <taxon>Alistipes</taxon>
    </lineage>
</organism>
<comment type="subcellular location">
    <subcellularLocation>
        <location evidence="6">Cytoplasm</location>
    </subcellularLocation>
</comment>
<dbReference type="Pfam" id="PF05175">
    <property type="entry name" value="MTS"/>
    <property type="match status" value="1"/>
</dbReference>
<evidence type="ECO:0000256" key="3">
    <source>
        <dbReference type="ARBA" id="ARBA00022679"/>
    </source>
</evidence>
<feature type="domain" description="Methyltransferase small" evidence="7">
    <location>
        <begin position="35"/>
        <end position="121"/>
    </location>
</feature>
<dbReference type="PROSITE" id="PS00092">
    <property type="entry name" value="N6_MTASE"/>
    <property type="match status" value="1"/>
</dbReference>
<dbReference type="Proteomes" id="UP000183253">
    <property type="component" value="Unassembled WGS sequence"/>
</dbReference>
<dbReference type="PANTHER" id="PTHR47739:SF1">
    <property type="entry name" value="TRNA1(VAL) (ADENINE(37)-N6)-METHYLTRANSFERASE"/>
    <property type="match status" value="1"/>
</dbReference>
<protein>
    <recommendedName>
        <fullName evidence="6">tRNA1(Val) (adenine(37)-N6)-methyltransferase</fullName>
        <ecNumber evidence="6">2.1.1.223</ecNumber>
    </recommendedName>
    <alternativeName>
        <fullName evidence="6">tRNA m6A37 methyltransferase</fullName>
    </alternativeName>
</protein>
<dbReference type="Gene3D" id="3.40.50.150">
    <property type="entry name" value="Vaccinia Virus protein VP39"/>
    <property type="match status" value="1"/>
</dbReference>
<dbReference type="GO" id="GO:0016430">
    <property type="term" value="F:tRNA (adenine-N6)-methyltransferase activity"/>
    <property type="evidence" value="ECO:0007669"/>
    <property type="project" value="UniProtKB-UniRule"/>
</dbReference>
<keyword evidence="4 6" id="KW-0949">S-adenosyl-L-methionine</keyword>
<keyword evidence="3 6" id="KW-0808">Transferase</keyword>
<evidence type="ECO:0000313" key="9">
    <source>
        <dbReference type="Proteomes" id="UP000183253"/>
    </source>
</evidence>
<dbReference type="SUPFAM" id="SSF53335">
    <property type="entry name" value="S-adenosyl-L-methionine-dependent methyltransferases"/>
    <property type="match status" value="1"/>
</dbReference>
<dbReference type="InterPro" id="IPR002052">
    <property type="entry name" value="DNA_methylase_N6_adenine_CS"/>
</dbReference>
<dbReference type="STRING" id="1033731.SAMN05444145_105200"/>
<evidence type="ECO:0000256" key="1">
    <source>
        <dbReference type="ARBA" id="ARBA00022490"/>
    </source>
</evidence>
<dbReference type="EMBL" id="FNRI01000005">
    <property type="protein sequence ID" value="SEA69354.1"/>
    <property type="molecule type" value="Genomic_DNA"/>
</dbReference>
<dbReference type="AlphaFoldDB" id="A0A1H4D9G7"/>
<gene>
    <name evidence="8" type="ORF">SAMN05444145_105200</name>
</gene>
<dbReference type="GO" id="GO:0008033">
    <property type="term" value="P:tRNA processing"/>
    <property type="evidence" value="ECO:0007669"/>
    <property type="project" value="UniProtKB-UniRule"/>
</dbReference>
<evidence type="ECO:0000313" key="8">
    <source>
        <dbReference type="EMBL" id="SEA69354.1"/>
    </source>
</evidence>
<evidence type="ECO:0000256" key="2">
    <source>
        <dbReference type="ARBA" id="ARBA00022603"/>
    </source>
</evidence>
<dbReference type="HAMAP" id="MF_01872">
    <property type="entry name" value="tRNA_methyltr_YfiC"/>
    <property type="match status" value="1"/>
</dbReference>
<accession>A0A1H4D9G7</accession>
<dbReference type="InterPro" id="IPR029063">
    <property type="entry name" value="SAM-dependent_MTases_sf"/>
</dbReference>
<comment type="similarity">
    <text evidence="6">Belongs to the methyltransferase superfamily. tRNA (adenine-N(6)-)-methyltransferase family.</text>
</comment>
<evidence type="ECO:0000256" key="4">
    <source>
        <dbReference type="ARBA" id="ARBA00022691"/>
    </source>
</evidence>
<reference evidence="8 9" key="1">
    <citation type="submission" date="2016-10" db="EMBL/GenBank/DDBJ databases">
        <authorList>
            <person name="de Groot N.N."/>
        </authorList>
    </citation>
    <scope>NUCLEOTIDE SEQUENCE [LARGE SCALE GENOMIC DNA]</scope>
    <source>
        <strain evidence="8 9">DSM 25383</strain>
    </source>
</reference>